<feature type="domain" description="HTH gntR-type" evidence="4">
    <location>
        <begin position="11"/>
        <end position="81"/>
    </location>
</feature>
<dbReference type="Gene3D" id="1.10.10.10">
    <property type="entry name" value="Winged helix-like DNA-binding domain superfamily/Winged helix DNA-binding domain"/>
    <property type="match status" value="1"/>
</dbReference>
<evidence type="ECO:0000256" key="2">
    <source>
        <dbReference type="ARBA" id="ARBA00023125"/>
    </source>
</evidence>
<dbReference type="GO" id="GO:0045892">
    <property type="term" value="P:negative regulation of DNA-templated transcription"/>
    <property type="evidence" value="ECO:0007669"/>
    <property type="project" value="TreeGrafter"/>
</dbReference>
<evidence type="ECO:0000313" key="5">
    <source>
        <dbReference type="EMBL" id="KAE8129752.1"/>
    </source>
</evidence>
<dbReference type="EMBL" id="QDAG01000002">
    <property type="protein sequence ID" value="KAE8129752.1"/>
    <property type="molecule type" value="Genomic_DNA"/>
</dbReference>
<proteinExistence type="predicted"/>
<keyword evidence="3" id="KW-0804">Transcription</keyword>
<evidence type="ECO:0000256" key="3">
    <source>
        <dbReference type="ARBA" id="ARBA00023163"/>
    </source>
</evidence>
<keyword evidence="2" id="KW-0238">DNA-binding</keyword>
<keyword evidence="6" id="KW-1185">Reference proteome</keyword>
<dbReference type="OrthoDB" id="7363114at2"/>
<sequence length="256" mass="28812">MDTTSSMADDSAADNPITTRLVSMIDDMQLRPGERLGTERALAKQLGVSRGELRTALGELEAVHRIKRIIGRFGGIVVSDQRLERSLNSVESMRMIARTQAFDLATSTVHKTMRAPDPYERRQFAFDSNQDSRVYCVVRRRTIAGKPICVETSVVPVERFPNFITMNLESVAYLFTEQFGVKPHSAQESIQADQANQRTAELLDLAPGDLVIRVSRLSIDEESRVFEIGQETYRPERVRFRLGNAGYVKHSSVGNY</sequence>
<comment type="caution">
    <text evidence="5">The sequence shown here is derived from an EMBL/GenBank/DDBJ whole genome shotgun (WGS) entry which is preliminary data.</text>
</comment>
<keyword evidence="1" id="KW-0805">Transcription regulation</keyword>
<organism evidence="5 6">
    <name type="scientific">Bifidobacterium tibiigranuli</name>
    <dbReference type="NCBI Taxonomy" id="2172043"/>
    <lineage>
        <taxon>Bacteria</taxon>
        <taxon>Bacillati</taxon>
        <taxon>Actinomycetota</taxon>
        <taxon>Actinomycetes</taxon>
        <taxon>Bifidobacteriales</taxon>
        <taxon>Bifidobacteriaceae</taxon>
        <taxon>Bifidobacterium</taxon>
    </lineage>
</organism>
<dbReference type="InterPro" id="IPR000524">
    <property type="entry name" value="Tscrpt_reg_HTH_GntR"/>
</dbReference>
<gene>
    <name evidence="5" type="ORF">DDE84_02875</name>
</gene>
<evidence type="ECO:0000313" key="6">
    <source>
        <dbReference type="Proteomes" id="UP000325415"/>
    </source>
</evidence>
<dbReference type="PANTHER" id="PTHR44846:SF1">
    <property type="entry name" value="MANNOSYL-D-GLYCERATE TRANSPORT_METABOLISM SYSTEM REPRESSOR MNGR-RELATED"/>
    <property type="match status" value="1"/>
</dbReference>
<dbReference type="SMART" id="SM00866">
    <property type="entry name" value="UTRA"/>
    <property type="match status" value="1"/>
</dbReference>
<dbReference type="Pfam" id="PF00392">
    <property type="entry name" value="GntR"/>
    <property type="match status" value="1"/>
</dbReference>
<dbReference type="SMART" id="SM00345">
    <property type="entry name" value="HTH_GNTR"/>
    <property type="match status" value="1"/>
</dbReference>
<reference evidence="5 6" key="1">
    <citation type="submission" date="2018-04" db="EMBL/GenBank/DDBJ databases">
        <authorList>
            <person name="Eckel V.P."/>
            <person name="Vogel R.F."/>
        </authorList>
    </citation>
    <scope>NUCLEOTIDE SEQUENCE [LARGE SCALE GENOMIC DNA]</scope>
    <source>
        <strain evidence="6">TMW 2.1764</strain>
    </source>
</reference>
<dbReference type="SUPFAM" id="SSF64288">
    <property type="entry name" value="Chorismate lyase-like"/>
    <property type="match status" value="1"/>
</dbReference>
<evidence type="ECO:0000259" key="4">
    <source>
        <dbReference type="PROSITE" id="PS50949"/>
    </source>
</evidence>
<evidence type="ECO:0000256" key="1">
    <source>
        <dbReference type="ARBA" id="ARBA00023015"/>
    </source>
</evidence>
<dbReference type="GO" id="GO:0003677">
    <property type="term" value="F:DNA binding"/>
    <property type="evidence" value="ECO:0007669"/>
    <property type="project" value="UniProtKB-KW"/>
</dbReference>
<name>A0A5N6S123_9BIFI</name>
<accession>A0A5N6S123</accession>
<dbReference type="PANTHER" id="PTHR44846">
    <property type="entry name" value="MANNOSYL-D-GLYCERATE TRANSPORT/METABOLISM SYSTEM REPRESSOR MNGR-RELATED"/>
    <property type="match status" value="1"/>
</dbReference>
<dbReference type="InterPro" id="IPR036388">
    <property type="entry name" value="WH-like_DNA-bd_sf"/>
</dbReference>
<dbReference type="InterPro" id="IPR050679">
    <property type="entry name" value="Bact_HTH_transcr_reg"/>
</dbReference>
<dbReference type="InterPro" id="IPR028978">
    <property type="entry name" value="Chorismate_lyase_/UTRA_dom_sf"/>
</dbReference>
<dbReference type="Pfam" id="PF07702">
    <property type="entry name" value="UTRA"/>
    <property type="match status" value="1"/>
</dbReference>
<dbReference type="GO" id="GO:0003700">
    <property type="term" value="F:DNA-binding transcription factor activity"/>
    <property type="evidence" value="ECO:0007669"/>
    <property type="project" value="InterPro"/>
</dbReference>
<protein>
    <submittedName>
        <fullName evidence="5">GntR family transcriptional regulator</fullName>
    </submittedName>
</protein>
<dbReference type="RefSeq" id="WP_152580236.1">
    <property type="nucleotide sequence ID" value="NZ_JALCCS010000016.1"/>
</dbReference>
<dbReference type="Proteomes" id="UP000325415">
    <property type="component" value="Unassembled WGS sequence"/>
</dbReference>
<dbReference type="InterPro" id="IPR011663">
    <property type="entry name" value="UTRA"/>
</dbReference>
<dbReference type="InterPro" id="IPR036390">
    <property type="entry name" value="WH_DNA-bd_sf"/>
</dbReference>
<dbReference type="Gene3D" id="3.40.1410.10">
    <property type="entry name" value="Chorismate lyase-like"/>
    <property type="match status" value="1"/>
</dbReference>
<dbReference type="PROSITE" id="PS50949">
    <property type="entry name" value="HTH_GNTR"/>
    <property type="match status" value="1"/>
</dbReference>
<dbReference type="GeneID" id="78126635"/>
<dbReference type="SUPFAM" id="SSF46785">
    <property type="entry name" value="Winged helix' DNA-binding domain"/>
    <property type="match status" value="1"/>
</dbReference>
<dbReference type="AlphaFoldDB" id="A0A5N6S123"/>